<organism evidence="2 3">
    <name type="scientific">Chelatococcus composti</name>
    <dbReference type="NCBI Taxonomy" id="1743235"/>
    <lineage>
        <taxon>Bacteria</taxon>
        <taxon>Pseudomonadati</taxon>
        <taxon>Pseudomonadota</taxon>
        <taxon>Alphaproteobacteria</taxon>
        <taxon>Hyphomicrobiales</taxon>
        <taxon>Chelatococcaceae</taxon>
        <taxon>Chelatococcus</taxon>
    </lineage>
</organism>
<sequence>MRVIGLAGWSGSGKTTLLTRLIPALIARGLRVSTIKHAHHAFDVDRPGKDSFLHRQAGAREVLVASRRRWALMHECEEEREPRLAELVALIGDCDILLVEGFKREDHVKLEVYRQANGKPPLYPEDRRIVAVASDVALPDAGRPVVDIDDIGAIADIVIAHAEPVERLMERLSAHGPAQ</sequence>
<reference evidence="2 3" key="1">
    <citation type="submission" date="2020-08" db="EMBL/GenBank/DDBJ databases">
        <title>Genomic Encyclopedia of Type Strains, Phase IV (KMG-IV): sequencing the most valuable type-strain genomes for metagenomic binning, comparative biology and taxonomic classification.</title>
        <authorList>
            <person name="Goeker M."/>
        </authorList>
    </citation>
    <scope>NUCLEOTIDE SEQUENCE [LARGE SCALE GENOMIC DNA]</scope>
    <source>
        <strain evidence="2 3">DSM 101465</strain>
    </source>
</reference>
<dbReference type="PANTHER" id="PTHR40072">
    <property type="entry name" value="MOLYBDOPTERIN-GUANINE DINUCLEOTIDE BIOSYNTHESIS ADAPTER PROTEIN-RELATED"/>
    <property type="match status" value="1"/>
</dbReference>
<dbReference type="InterPro" id="IPR027417">
    <property type="entry name" value="P-loop_NTPase"/>
</dbReference>
<dbReference type="Proteomes" id="UP000588017">
    <property type="component" value="Unassembled WGS sequence"/>
</dbReference>
<comment type="caution">
    <text evidence="2">The sequence shown here is derived from an EMBL/GenBank/DDBJ whole genome shotgun (WGS) entry which is preliminary data.</text>
</comment>
<dbReference type="RefSeq" id="WP_183334526.1">
    <property type="nucleotide sequence ID" value="NZ_BMHX01000004.1"/>
</dbReference>
<gene>
    <name evidence="2" type="ORF">HNQ73_001856</name>
</gene>
<accession>A0A841KE52</accession>
<feature type="domain" description="Molybdopterin-guanine dinucleotide biosynthesis protein B (MobB)" evidence="1">
    <location>
        <begin position="3"/>
        <end position="135"/>
    </location>
</feature>
<dbReference type="CDD" id="cd03116">
    <property type="entry name" value="MobB"/>
    <property type="match status" value="1"/>
</dbReference>
<dbReference type="SUPFAM" id="SSF52540">
    <property type="entry name" value="P-loop containing nucleoside triphosphate hydrolases"/>
    <property type="match status" value="1"/>
</dbReference>
<dbReference type="NCBIfam" id="TIGR00176">
    <property type="entry name" value="mobB"/>
    <property type="match status" value="1"/>
</dbReference>
<dbReference type="AlphaFoldDB" id="A0A841KE52"/>
<dbReference type="Pfam" id="PF03205">
    <property type="entry name" value="MobB"/>
    <property type="match status" value="1"/>
</dbReference>
<dbReference type="InterPro" id="IPR004435">
    <property type="entry name" value="MobB_dom"/>
</dbReference>
<evidence type="ECO:0000313" key="2">
    <source>
        <dbReference type="EMBL" id="MBB6168226.1"/>
    </source>
</evidence>
<evidence type="ECO:0000313" key="3">
    <source>
        <dbReference type="Proteomes" id="UP000588017"/>
    </source>
</evidence>
<dbReference type="GO" id="GO:0006777">
    <property type="term" value="P:Mo-molybdopterin cofactor biosynthetic process"/>
    <property type="evidence" value="ECO:0007669"/>
    <property type="project" value="InterPro"/>
</dbReference>
<protein>
    <submittedName>
        <fullName evidence="2">Molybdopterin-guanine dinucleotide biosynthesis protein B</fullName>
    </submittedName>
</protein>
<dbReference type="EMBL" id="JACHEH010000004">
    <property type="protein sequence ID" value="MBB6168226.1"/>
    <property type="molecule type" value="Genomic_DNA"/>
</dbReference>
<dbReference type="InterPro" id="IPR052539">
    <property type="entry name" value="MGD_biosynthesis_adapter"/>
</dbReference>
<name>A0A841KE52_9HYPH</name>
<evidence type="ECO:0000259" key="1">
    <source>
        <dbReference type="Pfam" id="PF03205"/>
    </source>
</evidence>
<dbReference type="GO" id="GO:0005525">
    <property type="term" value="F:GTP binding"/>
    <property type="evidence" value="ECO:0007669"/>
    <property type="project" value="InterPro"/>
</dbReference>
<dbReference type="PANTHER" id="PTHR40072:SF1">
    <property type="entry name" value="MOLYBDOPTERIN-GUANINE DINUCLEOTIDE BIOSYNTHESIS ADAPTER PROTEIN"/>
    <property type="match status" value="1"/>
</dbReference>
<proteinExistence type="predicted"/>
<dbReference type="Gene3D" id="3.40.50.300">
    <property type="entry name" value="P-loop containing nucleotide triphosphate hydrolases"/>
    <property type="match status" value="1"/>
</dbReference>
<keyword evidence="3" id="KW-1185">Reference proteome</keyword>